<proteinExistence type="inferred from homology"/>
<dbReference type="HOGENOM" id="CLU_156026_2_2_1"/>
<comment type="similarity">
    <text evidence="1">Belongs to the protease inhibitor I9 family.</text>
</comment>
<dbReference type="PANTHER" id="PTHR28288:SF2">
    <property type="entry name" value="PROTEASE B INHIBITOR 2"/>
    <property type="match status" value="1"/>
</dbReference>
<dbReference type="OrthoDB" id="5518345at2759"/>
<dbReference type="SUPFAM" id="SSF54897">
    <property type="entry name" value="Protease propeptides/inhibitors"/>
    <property type="match status" value="1"/>
</dbReference>
<dbReference type="STRING" id="1051891.A0A0C3KWW3"/>
<evidence type="ECO:0000313" key="4">
    <source>
        <dbReference type="Proteomes" id="UP000054248"/>
    </source>
</evidence>
<dbReference type="Proteomes" id="UP000054248">
    <property type="component" value="Unassembled WGS sequence"/>
</dbReference>
<dbReference type="EMBL" id="KN823033">
    <property type="protein sequence ID" value="KIO25923.1"/>
    <property type="molecule type" value="Genomic_DNA"/>
</dbReference>
<dbReference type="PANTHER" id="PTHR28288">
    <property type="entry name" value="PROTEASE B INHIBITOR 2"/>
    <property type="match status" value="1"/>
</dbReference>
<protein>
    <recommendedName>
        <fullName evidence="2">Inhibitor I9 domain-containing protein</fullName>
    </recommendedName>
</protein>
<reference evidence="3 4" key="1">
    <citation type="submission" date="2014-04" db="EMBL/GenBank/DDBJ databases">
        <authorList>
            <consortium name="DOE Joint Genome Institute"/>
            <person name="Kuo A."/>
            <person name="Girlanda M."/>
            <person name="Perotto S."/>
            <person name="Kohler A."/>
            <person name="Nagy L.G."/>
            <person name="Floudas D."/>
            <person name="Copeland A."/>
            <person name="Barry K.W."/>
            <person name="Cichocki N."/>
            <person name="Veneault-Fourrey C."/>
            <person name="LaButti K."/>
            <person name="Lindquist E.A."/>
            <person name="Lipzen A."/>
            <person name="Lundell T."/>
            <person name="Morin E."/>
            <person name="Murat C."/>
            <person name="Sun H."/>
            <person name="Tunlid A."/>
            <person name="Henrissat B."/>
            <person name="Grigoriev I.V."/>
            <person name="Hibbett D.S."/>
            <person name="Martin F."/>
            <person name="Nordberg H.P."/>
            <person name="Cantor M.N."/>
            <person name="Hua S.X."/>
        </authorList>
    </citation>
    <scope>NUCLEOTIDE SEQUENCE [LARGE SCALE GENOMIC DNA]</scope>
    <source>
        <strain evidence="3 4">MUT 4182</strain>
    </source>
</reference>
<dbReference type="InterPro" id="IPR010259">
    <property type="entry name" value="S8pro/Inhibitor_I9"/>
</dbReference>
<dbReference type="InterPro" id="IPR037045">
    <property type="entry name" value="S8pro/Inhibitor_I9_sf"/>
</dbReference>
<evidence type="ECO:0000313" key="3">
    <source>
        <dbReference type="EMBL" id="KIO25923.1"/>
    </source>
</evidence>
<dbReference type="InterPro" id="IPR052471">
    <property type="entry name" value="PBI_I9"/>
</dbReference>
<evidence type="ECO:0000259" key="2">
    <source>
        <dbReference type="Pfam" id="PF05922"/>
    </source>
</evidence>
<gene>
    <name evidence="3" type="ORF">M407DRAFT_243920</name>
</gene>
<organism evidence="3 4">
    <name type="scientific">Tulasnella calospora MUT 4182</name>
    <dbReference type="NCBI Taxonomy" id="1051891"/>
    <lineage>
        <taxon>Eukaryota</taxon>
        <taxon>Fungi</taxon>
        <taxon>Dikarya</taxon>
        <taxon>Basidiomycota</taxon>
        <taxon>Agaricomycotina</taxon>
        <taxon>Agaricomycetes</taxon>
        <taxon>Cantharellales</taxon>
        <taxon>Tulasnellaceae</taxon>
        <taxon>Tulasnella</taxon>
    </lineage>
</organism>
<sequence>MSTQSTACIVVFKDHATQDQIDRYAEQINGGGGAVTARYDSVLKGFAATLTASQLQSFQGDDIIQYIEPDQVITIAPPGSDVQ</sequence>
<feature type="domain" description="Inhibitor I9" evidence="2">
    <location>
        <begin position="9"/>
        <end position="75"/>
    </location>
</feature>
<keyword evidence="4" id="KW-1185">Reference proteome</keyword>
<evidence type="ECO:0000256" key="1">
    <source>
        <dbReference type="ARBA" id="ARBA00038069"/>
    </source>
</evidence>
<dbReference type="GO" id="GO:0042144">
    <property type="term" value="P:vacuole fusion, non-autophagic"/>
    <property type="evidence" value="ECO:0007669"/>
    <property type="project" value="TreeGrafter"/>
</dbReference>
<accession>A0A0C3KWW3</accession>
<name>A0A0C3KWW3_9AGAM</name>
<dbReference type="GO" id="GO:0004866">
    <property type="term" value="F:endopeptidase inhibitor activity"/>
    <property type="evidence" value="ECO:0007669"/>
    <property type="project" value="TreeGrafter"/>
</dbReference>
<dbReference type="AlphaFoldDB" id="A0A0C3KWW3"/>
<reference evidence="4" key="2">
    <citation type="submission" date="2015-01" db="EMBL/GenBank/DDBJ databases">
        <title>Evolutionary Origins and Diversification of the Mycorrhizal Mutualists.</title>
        <authorList>
            <consortium name="DOE Joint Genome Institute"/>
            <consortium name="Mycorrhizal Genomics Consortium"/>
            <person name="Kohler A."/>
            <person name="Kuo A."/>
            <person name="Nagy L.G."/>
            <person name="Floudas D."/>
            <person name="Copeland A."/>
            <person name="Barry K.W."/>
            <person name="Cichocki N."/>
            <person name="Veneault-Fourrey C."/>
            <person name="LaButti K."/>
            <person name="Lindquist E.A."/>
            <person name="Lipzen A."/>
            <person name="Lundell T."/>
            <person name="Morin E."/>
            <person name="Murat C."/>
            <person name="Riley R."/>
            <person name="Ohm R."/>
            <person name="Sun H."/>
            <person name="Tunlid A."/>
            <person name="Henrissat B."/>
            <person name="Grigoriev I.V."/>
            <person name="Hibbett D.S."/>
            <person name="Martin F."/>
        </authorList>
    </citation>
    <scope>NUCLEOTIDE SEQUENCE [LARGE SCALE GENOMIC DNA]</scope>
    <source>
        <strain evidence="4">MUT 4182</strain>
    </source>
</reference>
<dbReference type="Pfam" id="PF05922">
    <property type="entry name" value="Inhibitor_I9"/>
    <property type="match status" value="1"/>
</dbReference>
<dbReference type="Gene3D" id="3.30.70.80">
    <property type="entry name" value="Peptidase S8 propeptide/proteinase inhibitor I9"/>
    <property type="match status" value="1"/>
</dbReference>